<dbReference type="NCBIfam" id="TIGR04045">
    <property type="entry name" value="MSMEG_0567_GNAT"/>
    <property type="match status" value="1"/>
</dbReference>
<evidence type="ECO:0000259" key="1">
    <source>
        <dbReference type="PROSITE" id="PS51186"/>
    </source>
</evidence>
<evidence type="ECO:0000313" key="3">
    <source>
        <dbReference type="Proteomes" id="UP001165667"/>
    </source>
</evidence>
<accession>A0AA41Z0X3</accession>
<dbReference type="Pfam" id="PF00583">
    <property type="entry name" value="Acetyltransf_1"/>
    <property type="match status" value="1"/>
</dbReference>
<dbReference type="AlphaFoldDB" id="A0AA41Z0X3"/>
<dbReference type="InterPro" id="IPR016181">
    <property type="entry name" value="Acyl_CoA_acyltransferase"/>
</dbReference>
<dbReference type="Proteomes" id="UP001165667">
    <property type="component" value="Unassembled WGS sequence"/>
</dbReference>
<dbReference type="InterPro" id="IPR000182">
    <property type="entry name" value="GNAT_dom"/>
</dbReference>
<gene>
    <name evidence="2" type="ORF">M8523_23170</name>
</gene>
<dbReference type="InterPro" id="IPR024035">
    <property type="entry name" value="MSMEG_0567_GNAT"/>
</dbReference>
<proteinExistence type="predicted"/>
<evidence type="ECO:0000313" key="2">
    <source>
        <dbReference type="EMBL" id="MCW6510912.1"/>
    </source>
</evidence>
<dbReference type="RefSeq" id="WP_282587286.1">
    <property type="nucleotide sequence ID" value="NZ_JAMOIM010000019.1"/>
</dbReference>
<dbReference type="Gene3D" id="3.40.630.30">
    <property type="match status" value="1"/>
</dbReference>
<name>A0AA41Z0X3_9HYPH</name>
<dbReference type="SUPFAM" id="SSF55729">
    <property type="entry name" value="Acyl-CoA N-acyltransferases (Nat)"/>
    <property type="match status" value="1"/>
</dbReference>
<protein>
    <submittedName>
        <fullName evidence="2">Histone acetyltransferase</fullName>
    </submittedName>
</protein>
<comment type="caution">
    <text evidence="2">The sequence shown here is derived from an EMBL/GenBank/DDBJ whole genome shotgun (WGS) entry which is preliminary data.</text>
</comment>
<dbReference type="CDD" id="cd04301">
    <property type="entry name" value="NAT_SF"/>
    <property type="match status" value="1"/>
</dbReference>
<reference evidence="2" key="1">
    <citation type="submission" date="2022-05" db="EMBL/GenBank/DDBJ databases">
        <authorList>
            <person name="Pankratov T."/>
        </authorList>
    </citation>
    <scope>NUCLEOTIDE SEQUENCE</scope>
    <source>
        <strain evidence="2">BP6-180914</strain>
    </source>
</reference>
<feature type="domain" description="N-acetyltransferase" evidence="1">
    <location>
        <begin position="1"/>
        <end position="160"/>
    </location>
</feature>
<keyword evidence="3" id="KW-1185">Reference proteome</keyword>
<sequence length="180" mass="19681">MMFDPVRPFVSSAFSVKFATEAWERRGAAALRRQVFCAEQGLFGEDDRDALDAVAIPIVALSSYTVAPDAVVGTVRIHEAEPGTWWGSRLAVAADHRRVGALGASLIRLAVSSAHARGCRTFLAHVQSQNALMFQRLHWAIIDDIELHGRPHKKMQADLAFYPPFATPESGFLALALRAA</sequence>
<dbReference type="EMBL" id="JAMOIM010000019">
    <property type="protein sequence ID" value="MCW6510912.1"/>
    <property type="molecule type" value="Genomic_DNA"/>
</dbReference>
<dbReference type="PROSITE" id="PS51186">
    <property type="entry name" value="GNAT"/>
    <property type="match status" value="1"/>
</dbReference>
<dbReference type="GO" id="GO:0016747">
    <property type="term" value="F:acyltransferase activity, transferring groups other than amino-acyl groups"/>
    <property type="evidence" value="ECO:0007669"/>
    <property type="project" value="InterPro"/>
</dbReference>
<organism evidence="2 3">
    <name type="scientific">Lichenifustis flavocetrariae</name>
    <dbReference type="NCBI Taxonomy" id="2949735"/>
    <lineage>
        <taxon>Bacteria</taxon>
        <taxon>Pseudomonadati</taxon>
        <taxon>Pseudomonadota</taxon>
        <taxon>Alphaproteobacteria</taxon>
        <taxon>Hyphomicrobiales</taxon>
        <taxon>Lichenihabitantaceae</taxon>
        <taxon>Lichenifustis</taxon>
    </lineage>
</organism>